<dbReference type="EMBL" id="JAOQIO010000022">
    <property type="protein sequence ID" value="MCU6792250.1"/>
    <property type="molecule type" value="Genomic_DNA"/>
</dbReference>
<dbReference type="InterPro" id="IPR036890">
    <property type="entry name" value="HATPase_C_sf"/>
</dbReference>
<evidence type="ECO:0000313" key="2">
    <source>
        <dbReference type="EMBL" id="MCU6792250.1"/>
    </source>
</evidence>
<gene>
    <name evidence="2" type="ORF">OB236_08930</name>
</gene>
<dbReference type="Pfam" id="PF02518">
    <property type="entry name" value="HATPase_c"/>
    <property type="match status" value="1"/>
</dbReference>
<dbReference type="GO" id="GO:0005524">
    <property type="term" value="F:ATP binding"/>
    <property type="evidence" value="ECO:0007669"/>
    <property type="project" value="UniProtKB-KW"/>
</dbReference>
<dbReference type="InterPro" id="IPR003594">
    <property type="entry name" value="HATPase_dom"/>
</dbReference>
<evidence type="ECO:0000313" key="3">
    <source>
        <dbReference type="Proteomes" id="UP001652445"/>
    </source>
</evidence>
<name>A0ABT2UCC6_9BACL</name>
<evidence type="ECO:0000259" key="1">
    <source>
        <dbReference type="Pfam" id="PF02518"/>
    </source>
</evidence>
<keyword evidence="3" id="KW-1185">Reference proteome</keyword>
<organism evidence="2 3">
    <name type="scientific">Paenibacillus baimaensis</name>
    <dbReference type="NCBI Taxonomy" id="2982185"/>
    <lineage>
        <taxon>Bacteria</taxon>
        <taxon>Bacillati</taxon>
        <taxon>Bacillota</taxon>
        <taxon>Bacilli</taxon>
        <taxon>Bacillales</taxon>
        <taxon>Paenibacillaceae</taxon>
        <taxon>Paenibacillus</taxon>
    </lineage>
</organism>
<protein>
    <submittedName>
        <fullName evidence="2">ATP-binding protein</fullName>
    </submittedName>
</protein>
<dbReference type="SUPFAM" id="SSF55874">
    <property type="entry name" value="ATPase domain of HSP90 chaperone/DNA topoisomerase II/histidine kinase"/>
    <property type="match status" value="1"/>
</dbReference>
<comment type="caution">
    <text evidence="2">The sequence shown here is derived from an EMBL/GenBank/DDBJ whole genome shotgun (WGS) entry which is preliminary data.</text>
</comment>
<dbReference type="Proteomes" id="UP001652445">
    <property type="component" value="Unassembled WGS sequence"/>
</dbReference>
<accession>A0ABT2UCC6</accession>
<proteinExistence type="predicted"/>
<dbReference type="RefSeq" id="WP_262683644.1">
    <property type="nucleotide sequence ID" value="NZ_JAOQIO010000022.1"/>
</dbReference>
<keyword evidence="2" id="KW-0547">Nucleotide-binding</keyword>
<sequence length="40" mass="4219">MEKSRSHEKGGSGLGMSICQRIVEAHGGMITAYRSPEGGL</sequence>
<dbReference type="Gene3D" id="3.30.565.10">
    <property type="entry name" value="Histidine kinase-like ATPase, C-terminal domain"/>
    <property type="match status" value="1"/>
</dbReference>
<reference evidence="2 3" key="1">
    <citation type="submission" date="2022-09" db="EMBL/GenBank/DDBJ databases">
        <authorList>
            <person name="Han X.L."/>
            <person name="Wang Q."/>
            <person name="Lu T."/>
        </authorList>
    </citation>
    <scope>NUCLEOTIDE SEQUENCE [LARGE SCALE GENOMIC DNA]</scope>
    <source>
        <strain evidence="2 3">WQ 127069</strain>
    </source>
</reference>
<feature type="domain" description="Histidine kinase/HSP90-like ATPase" evidence="1">
    <location>
        <begin position="3"/>
        <end position="39"/>
    </location>
</feature>
<keyword evidence="2" id="KW-0067">ATP-binding</keyword>